<evidence type="ECO:0000313" key="1">
    <source>
        <dbReference type="EMBL" id="BBX03975.1"/>
    </source>
</evidence>
<sequence length="401" mass="44578">MTWRPSARTAAALAIYEAAEQDRTSRPERYLLEPGAIVDRLAARGIDERRFAKGWRAGLEMFLQSAKEEGRLNAVGARTAVQSALGRLTAGAKIAQWREENPARADAPLAPPIVIVGGWRTGTTFLFRLLGSDPRLHAQLPAELAAPWLFADSAPHAGPELSAAGSQMLHTLNPDMAFVHPSGPTLPEECVLGMGTDMRNWGFTSFMRLPSYATWLADQDFGDSYARYREALQLLASNDDRRFVLKAPAHTPELRHIAREFPGAIVIQIHRDIVTTIASGASLFAVYQSTYSDNVDAVDVGRRQADQTELWFRRAAEFRGSAERNAVTLIDVDYRELVDDTPRVLEKIYSAVDMPVPALEEFIADYHAAHPRDAHGTHRYQPEDFGIDVGELRERFAFLGR</sequence>
<dbReference type="AlphaFoldDB" id="A0AAD1M8Y2"/>
<dbReference type="KEGG" id="mmor:MMOR_49110"/>
<reference evidence="1 2" key="1">
    <citation type="journal article" date="2019" name="Emerg. Microbes Infect.">
        <title>Comprehensive subspecies identification of 175 nontuberculous mycobacteria species based on 7547 genomic profiles.</title>
        <authorList>
            <person name="Matsumoto Y."/>
            <person name="Kinjo T."/>
            <person name="Motooka D."/>
            <person name="Nabeya D."/>
            <person name="Jung N."/>
            <person name="Uechi K."/>
            <person name="Horii T."/>
            <person name="Iida T."/>
            <person name="Fujita J."/>
            <person name="Nakamura S."/>
        </authorList>
    </citation>
    <scope>NUCLEOTIDE SEQUENCE [LARGE SCALE GENOMIC DNA]</scope>
    <source>
        <strain evidence="1 2">JCM 6375</strain>
    </source>
</reference>
<protein>
    <submittedName>
        <fullName evidence="1">Sulfotransferase</fullName>
    </submittedName>
</protein>
<dbReference type="SUPFAM" id="SSF52540">
    <property type="entry name" value="P-loop containing nucleoside triphosphate hydrolases"/>
    <property type="match status" value="1"/>
</dbReference>
<dbReference type="RefSeq" id="WP_083149276.1">
    <property type="nucleotide sequence ID" value="NZ_AP022560.1"/>
</dbReference>
<dbReference type="InterPro" id="IPR027417">
    <property type="entry name" value="P-loop_NTPase"/>
</dbReference>
<dbReference type="InterPro" id="IPR052736">
    <property type="entry name" value="Stf3_sulfotransferase"/>
</dbReference>
<accession>A0AAD1M8Y2</accession>
<proteinExistence type="predicted"/>
<keyword evidence="2" id="KW-1185">Reference proteome</keyword>
<dbReference type="PANTHER" id="PTHR36451">
    <property type="entry name" value="PAPS-DEPENDENT SULFOTRANSFERASE STF3"/>
    <property type="match status" value="1"/>
</dbReference>
<dbReference type="Proteomes" id="UP000466681">
    <property type="component" value="Chromosome"/>
</dbReference>
<dbReference type="Pfam" id="PF13469">
    <property type="entry name" value="Sulfotransfer_3"/>
    <property type="match status" value="1"/>
</dbReference>
<name>A0AAD1M8Y2_9MYCO</name>
<gene>
    <name evidence="1" type="ORF">MMOR_49110</name>
</gene>
<organism evidence="1 2">
    <name type="scientific">Mycolicibacterium moriokaense</name>
    <dbReference type="NCBI Taxonomy" id="39691"/>
    <lineage>
        <taxon>Bacteria</taxon>
        <taxon>Bacillati</taxon>
        <taxon>Actinomycetota</taxon>
        <taxon>Actinomycetes</taxon>
        <taxon>Mycobacteriales</taxon>
        <taxon>Mycobacteriaceae</taxon>
        <taxon>Mycolicibacterium</taxon>
    </lineage>
</organism>
<dbReference type="EMBL" id="AP022560">
    <property type="protein sequence ID" value="BBX03975.1"/>
    <property type="molecule type" value="Genomic_DNA"/>
</dbReference>
<dbReference type="PANTHER" id="PTHR36451:SF1">
    <property type="entry name" value="OMEGA-HYDROXY-BETA-DIHYDROMENAQUINONE-9 SULFOTRANSFERASE STF3"/>
    <property type="match status" value="1"/>
</dbReference>
<dbReference type="Gene3D" id="3.40.50.300">
    <property type="entry name" value="P-loop containing nucleotide triphosphate hydrolases"/>
    <property type="match status" value="1"/>
</dbReference>
<evidence type="ECO:0000313" key="2">
    <source>
        <dbReference type="Proteomes" id="UP000466681"/>
    </source>
</evidence>